<gene>
    <name evidence="3" type="ORF">Poli38472_000420</name>
</gene>
<comment type="caution">
    <text evidence="3">The sequence shown here is derived from an EMBL/GenBank/DDBJ whole genome shotgun (WGS) entry which is preliminary data.</text>
</comment>
<dbReference type="InterPro" id="IPR012337">
    <property type="entry name" value="RNaseH-like_sf"/>
</dbReference>
<feature type="domain" description="3'-5' exonuclease" evidence="2">
    <location>
        <begin position="328"/>
        <end position="536"/>
    </location>
</feature>
<dbReference type="InterPro" id="IPR036397">
    <property type="entry name" value="RNaseH_sf"/>
</dbReference>
<dbReference type="GO" id="GO:0003676">
    <property type="term" value="F:nucleic acid binding"/>
    <property type="evidence" value="ECO:0007669"/>
    <property type="project" value="InterPro"/>
</dbReference>
<evidence type="ECO:0000259" key="2">
    <source>
        <dbReference type="SMART" id="SM00474"/>
    </source>
</evidence>
<dbReference type="Proteomes" id="UP000794436">
    <property type="component" value="Unassembled WGS sequence"/>
</dbReference>
<dbReference type="AlphaFoldDB" id="A0A8K1CCA7"/>
<organism evidence="3 4">
    <name type="scientific">Pythium oligandrum</name>
    <name type="common">Mycoparasitic fungus</name>
    <dbReference type="NCBI Taxonomy" id="41045"/>
    <lineage>
        <taxon>Eukaryota</taxon>
        <taxon>Sar</taxon>
        <taxon>Stramenopiles</taxon>
        <taxon>Oomycota</taxon>
        <taxon>Peronosporomycetes</taxon>
        <taxon>Pythiales</taxon>
        <taxon>Pythiaceae</taxon>
        <taxon>Pythium</taxon>
    </lineage>
</organism>
<reference evidence="3" key="1">
    <citation type="submission" date="2019-03" db="EMBL/GenBank/DDBJ databases">
        <title>Long read genome sequence of the mycoparasitic Pythium oligandrum ATCC 38472 isolated from sugarbeet rhizosphere.</title>
        <authorList>
            <person name="Gaulin E."/>
        </authorList>
    </citation>
    <scope>NUCLEOTIDE SEQUENCE</scope>
    <source>
        <strain evidence="3">ATCC 38472_TT</strain>
    </source>
</reference>
<feature type="compositionally biased region" description="Polar residues" evidence="1">
    <location>
        <begin position="453"/>
        <end position="467"/>
    </location>
</feature>
<dbReference type="InterPro" id="IPR002562">
    <property type="entry name" value="3'-5'_exonuclease_dom"/>
</dbReference>
<dbReference type="Gene3D" id="3.30.420.10">
    <property type="entry name" value="Ribonuclease H-like superfamily/Ribonuclease H"/>
    <property type="match status" value="1"/>
</dbReference>
<feature type="region of interest" description="Disordered" evidence="1">
    <location>
        <begin position="453"/>
        <end position="472"/>
    </location>
</feature>
<dbReference type="InterPro" id="IPR052408">
    <property type="entry name" value="Exonuclease_MUT-7-like"/>
</dbReference>
<protein>
    <recommendedName>
        <fullName evidence="2">3'-5' exonuclease domain-containing protein</fullName>
    </recommendedName>
</protein>
<evidence type="ECO:0000256" key="1">
    <source>
        <dbReference type="SAM" id="MobiDB-lite"/>
    </source>
</evidence>
<proteinExistence type="predicted"/>
<evidence type="ECO:0000313" key="4">
    <source>
        <dbReference type="Proteomes" id="UP000794436"/>
    </source>
</evidence>
<name>A0A8K1CCA7_PYTOL</name>
<dbReference type="EMBL" id="SPLM01000108">
    <property type="protein sequence ID" value="TMW60378.1"/>
    <property type="molecule type" value="Genomic_DNA"/>
</dbReference>
<keyword evidence="4" id="KW-1185">Reference proteome</keyword>
<dbReference type="SMART" id="SM00474">
    <property type="entry name" value="35EXOc"/>
    <property type="match status" value="1"/>
</dbReference>
<dbReference type="SUPFAM" id="SSF53098">
    <property type="entry name" value="Ribonuclease H-like"/>
    <property type="match status" value="1"/>
</dbReference>
<evidence type="ECO:0000313" key="3">
    <source>
        <dbReference type="EMBL" id="TMW60378.1"/>
    </source>
</evidence>
<sequence>MEQPEPPLDAHSPPPPQVSALAELFLNHNTPRACQLLQETPEELLSEELHSAFACVPWATDAFLHTMTQWPHDTASDKFLAVIDEAIRCVYSIPYLQVSPVTSDLAGIVLVSTFPDCSQHIQLIAFIQTFRVNWPHIQQFGCQLAHRDAIHAVRLLEMLSLLHLLPFEVLIDAAIRQRDLYAVDTYVAHFPAFQRPFVQAIILSDLPDQFVKKRMLMFRFNQSDFPEYRERKLRGSIRYCILNEMYDDALVSIEQNPSLSFFAANFVIERKGPEHPVTRLFIHLAGLGAHFPQVDTSDQEGKSFPNRDDLKPLPGCLSVVDLIGESNIVFVDTQEALDACFKDLLQSDVVGFDCEWKANTSGYRHAPCAVLQLASASRAYVIDMLALRGQDLGAIPLFFSSNEVLKLGFHAKGDLNALRDMLPSTHSSRTLTINRLVDLQAVAKQMVHTQWQAAKSDSDSGSQVNTKSVERSRQVSKGTTVSLATLVQEYLGRPLDKRARMSNWERRPLTRAQLHYAALDAYALVAIYHKMQDEVPSDVLVRILNTT</sequence>
<dbReference type="GO" id="GO:0006139">
    <property type="term" value="P:nucleobase-containing compound metabolic process"/>
    <property type="evidence" value="ECO:0007669"/>
    <property type="project" value="InterPro"/>
</dbReference>
<dbReference type="Pfam" id="PF01612">
    <property type="entry name" value="DNA_pol_A_exo1"/>
    <property type="match status" value="1"/>
</dbReference>
<dbReference type="PANTHER" id="PTHR47765">
    <property type="entry name" value="3'-5' EXONUCLEASE DOMAIN-CONTAINING PROTEIN"/>
    <property type="match status" value="1"/>
</dbReference>
<dbReference type="OrthoDB" id="10261556at2759"/>
<accession>A0A8K1CCA7</accession>
<dbReference type="GO" id="GO:0008408">
    <property type="term" value="F:3'-5' exonuclease activity"/>
    <property type="evidence" value="ECO:0007669"/>
    <property type="project" value="InterPro"/>
</dbReference>
<dbReference type="PANTHER" id="PTHR47765:SF2">
    <property type="entry name" value="EXONUCLEASE MUT-7 HOMOLOG"/>
    <property type="match status" value="1"/>
</dbReference>